<reference evidence="5" key="1">
    <citation type="submission" date="2022-08" db="EMBL/GenBank/DDBJ databases">
        <authorList>
            <person name="Deng Y."/>
            <person name="Han X.-F."/>
            <person name="Zhang Y.-Q."/>
        </authorList>
    </citation>
    <scope>NUCLEOTIDE SEQUENCE</scope>
    <source>
        <strain evidence="5">CPCC 205763</strain>
    </source>
</reference>
<dbReference type="InterPro" id="IPR018490">
    <property type="entry name" value="cNMP-bd_dom_sf"/>
</dbReference>
<evidence type="ECO:0000256" key="3">
    <source>
        <dbReference type="ARBA" id="ARBA00048132"/>
    </source>
</evidence>
<keyword evidence="6" id="KW-1185">Reference proteome</keyword>
<keyword evidence="1" id="KW-0285">Flavoprotein</keyword>
<dbReference type="Pfam" id="PF07992">
    <property type="entry name" value="Pyr_redox_2"/>
    <property type="match status" value="1"/>
</dbReference>
<dbReference type="Proteomes" id="UP001165584">
    <property type="component" value="Unassembled WGS sequence"/>
</dbReference>
<dbReference type="RefSeq" id="WP_259506247.1">
    <property type="nucleotide sequence ID" value="NZ_JANLCM010000001.1"/>
</dbReference>
<dbReference type="EMBL" id="JANLCM010000001">
    <property type="protein sequence ID" value="MCS5717739.1"/>
    <property type="molecule type" value="Genomic_DNA"/>
</dbReference>
<keyword evidence="2" id="KW-0560">Oxidoreductase</keyword>
<dbReference type="Gene3D" id="2.60.120.10">
    <property type="entry name" value="Jelly Rolls"/>
    <property type="match status" value="1"/>
</dbReference>
<dbReference type="InterPro" id="IPR014710">
    <property type="entry name" value="RmlC-like_jellyroll"/>
</dbReference>
<sequence length="551" mass="58352">MTGQTPPLPSEANPVLSSEQWSRVSQFGSTELFETGEVFFTVGDSDPDMIFIAEGSVDVIRDANMDAPAAVVAHHEAGEFLGELNMLTNQAVFLTARAMTSGRAQRLSPQDFRRLMAFDGEIGDLFLNAFLARRTLLLDAAAASIQIVGQEGSAASLALRSYVQRMQLPHQWIGDDTPLGLDLRGRFGQDEALLPLVVIRNDVIRHVTPDSLAQVVGHTYRGNDDDEVDLFVIGGGPGGMAAAVYGASEGLRTVCVDGVGPGGQAAASSRVENYLGFPGGLSGADLTTRAATQALKFGARLYAPCLVSRLLPSANGIRVHLSDDTEILTRAVVIATGAEYRRLPIERWEEFEGAGIYFAATELEARMCAGRRVTVVGGANSAGQAALFLVSRGCDVDLVVRGSDLSAGMSDYLVQRLRAHPAVSIHLVTEVATLHGDRSLEAVTLKSAAGERWTPSAALFCFIGAVPATSWLSDIELDESGFVLTDVELQRPAGAATNIGPAAYPLPFETSMPRVFAAGDVRRGSMKRVAAAVGEGASAIASVHRRISLVG</sequence>
<dbReference type="InterPro" id="IPR000595">
    <property type="entry name" value="cNMP-bd_dom"/>
</dbReference>
<protein>
    <submittedName>
        <fullName evidence="5">FAD-dependent oxidoreductase</fullName>
    </submittedName>
</protein>
<proteinExistence type="predicted"/>
<feature type="domain" description="Cyclic nucleotide-binding" evidence="4">
    <location>
        <begin position="16"/>
        <end position="133"/>
    </location>
</feature>
<evidence type="ECO:0000256" key="2">
    <source>
        <dbReference type="ARBA" id="ARBA00023002"/>
    </source>
</evidence>
<dbReference type="SUPFAM" id="SSF51905">
    <property type="entry name" value="FAD/NAD(P)-binding domain"/>
    <property type="match status" value="1"/>
</dbReference>
<evidence type="ECO:0000313" key="6">
    <source>
        <dbReference type="Proteomes" id="UP001165584"/>
    </source>
</evidence>
<dbReference type="PRINTS" id="PR00469">
    <property type="entry name" value="PNDRDTASEII"/>
</dbReference>
<dbReference type="InterPro" id="IPR036188">
    <property type="entry name" value="FAD/NAD-bd_sf"/>
</dbReference>
<dbReference type="SUPFAM" id="SSF51206">
    <property type="entry name" value="cAMP-binding domain-like"/>
    <property type="match status" value="1"/>
</dbReference>
<dbReference type="PROSITE" id="PS50042">
    <property type="entry name" value="CNMP_BINDING_3"/>
    <property type="match status" value="1"/>
</dbReference>
<dbReference type="InterPro" id="IPR023753">
    <property type="entry name" value="FAD/NAD-binding_dom"/>
</dbReference>
<evidence type="ECO:0000259" key="4">
    <source>
        <dbReference type="PROSITE" id="PS50042"/>
    </source>
</evidence>
<dbReference type="Gene3D" id="3.50.50.60">
    <property type="entry name" value="FAD/NAD(P)-binding domain"/>
    <property type="match status" value="2"/>
</dbReference>
<accession>A0ABT2GS48</accession>
<dbReference type="PRINTS" id="PR00368">
    <property type="entry name" value="FADPNR"/>
</dbReference>
<dbReference type="InterPro" id="IPR050097">
    <property type="entry name" value="Ferredoxin-NADP_redctase_2"/>
</dbReference>
<comment type="catalytic activity">
    <reaction evidence="3">
        <text>[thioredoxin]-dithiol + NADP(+) = [thioredoxin]-disulfide + NADPH + H(+)</text>
        <dbReference type="Rhea" id="RHEA:20345"/>
        <dbReference type="Rhea" id="RHEA-COMP:10698"/>
        <dbReference type="Rhea" id="RHEA-COMP:10700"/>
        <dbReference type="ChEBI" id="CHEBI:15378"/>
        <dbReference type="ChEBI" id="CHEBI:29950"/>
        <dbReference type="ChEBI" id="CHEBI:50058"/>
        <dbReference type="ChEBI" id="CHEBI:57783"/>
        <dbReference type="ChEBI" id="CHEBI:58349"/>
        <dbReference type="EC" id="1.8.1.9"/>
    </reaction>
</comment>
<dbReference type="SMART" id="SM00100">
    <property type="entry name" value="cNMP"/>
    <property type="match status" value="1"/>
</dbReference>
<evidence type="ECO:0000256" key="1">
    <source>
        <dbReference type="ARBA" id="ARBA00022630"/>
    </source>
</evidence>
<organism evidence="5 6">
    <name type="scientific">Herbiconiux aconitum</name>
    <dbReference type="NCBI Taxonomy" id="2970913"/>
    <lineage>
        <taxon>Bacteria</taxon>
        <taxon>Bacillati</taxon>
        <taxon>Actinomycetota</taxon>
        <taxon>Actinomycetes</taxon>
        <taxon>Micrococcales</taxon>
        <taxon>Microbacteriaceae</taxon>
        <taxon>Herbiconiux</taxon>
    </lineage>
</organism>
<gene>
    <name evidence="5" type="ORF">N1027_06275</name>
</gene>
<evidence type="ECO:0000313" key="5">
    <source>
        <dbReference type="EMBL" id="MCS5717739.1"/>
    </source>
</evidence>
<dbReference type="PANTHER" id="PTHR48105">
    <property type="entry name" value="THIOREDOXIN REDUCTASE 1-RELATED-RELATED"/>
    <property type="match status" value="1"/>
</dbReference>
<dbReference type="CDD" id="cd00038">
    <property type="entry name" value="CAP_ED"/>
    <property type="match status" value="1"/>
</dbReference>
<comment type="caution">
    <text evidence="5">The sequence shown here is derived from an EMBL/GenBank/DDBJ whole genome shotgun (WGS) entry which is preliminary data.</text>
</comment>
<dbReference type="Pfam" id="PF00027">
    <property type="entry name" value="cNMP_binding"/>
    <property type="match status" value="1"/>
</dbReference>
<name>A0ABT2GS48_9MICO</name>